<feature type="domain" description="Peptidase M1 membrane alanine aminopeptidase" evidence="13">
    <location>
        <begin position="2137"/>
        <end position="2364"/>
    </location>
</feature>
<evidence type="ECO:0000256" key="7">
    <source>
        <dbReference type="ARBA" id="ARBA00022801"/>
    </source>
</evidence>
<keyword evidence="9" id="KW-0482">Metalloprotease</keyword>
<dbReference type="Gene3D" id="1.10.390.10">
    <property type="entry name" value="Neutral Protease Domain 2"/>
    <property type="match status" value="3"/>
</dbReference>
<comment type="similarity">
    <text evidence="3">Belongs to the peptidase M1 family.</text>
</comment>
<keyword evidence="10" id="KW-0449">Lipoprotein</keyword>
<feature type="domain" description="Peptidase M1 membrane alanine aminopeptidase" evidence="13">
    <location>
        <begin position="1204"/>
        <end position="1432"/>
    </location>
</feature>
<keyword evidence="7" id="KW-0378">Hydrolase</keyword>
<name>A0ABM3J8G2_BACDO</name>
<dbReference type="Pfam" id="PF17900">
    <property type="entry name" value="Peptidase_M1_N"/>
    <property type="match status" value="3"/>
</dbReference>
<dbReference type="InterPro" id="IPR014782">
    <property type="entry name" value="Peptidase_M1_dom"/>
</dbReference>
<feature type="domain" description="Aminopeptidase N-like N-terminal" evidence="15">
    <location>
        <begin position="1910"/>
        <end position="2107"/>
    </location>
</feature>
<dbReference type="CDD" id="cd09601">
    <property type="entry name" value="M1_APN-Q_like"/>
    <property type="match status" value="3"/>
</dbReference>
<gene>
    <name evidence="17" type="primary">LOC105233199</name>
</gene>
<keyword evidence="12" id="KW-0732">Signal</keyword>
<evidence type="ECO:0000259" key="13">
    <source>
        <dbReference type="Pfam" id="PF01433"/>
    </source>
</evidence>
<evidence type="ECO:0000256" key="2">
    <source>
        <dbReference type="ARBA" id="ARBA00004609"/>
    </source>
</evidence>
<feature type="domain" description="Aminopeptidase N-like N-terminal" evidence="15">
    <location>
        <begin position="49"/>
        <end position="240"/>
    </location>
</feature>
<keyword evidence="11" id="KW-0472">Membrane</keyword>
<feature type="domain" description="ERAP1-like C-terminal" evidence="14">
    <location>
        <begin position="1511"/>
        <end position="1826"/>
    </location>
</feature>
<evidence type="ECO:0000256" key="9">
    <source>
        <dbReference type="ARBA" id="ARBA00023049"/>
    </source>
</evidence>
<feature type="transmembrane region" description="Helical" evidence="11">
    <location>
        <begin position="941"/>
        <end position="961"/>
    </location>
</feature>
<dbReference type="InterPro" id="IPR034016">
    <property type="entry name" value="M1_APN-typ"/>
</dbReference>
<sequence>MSKLYLAAFLVGFLCVTASAAPYEQQTEVTGRAVAADGNDYRLPTEILPWNYELKLTPYLLETDGNKRFTFDGEVTIQINSTINTKTLILHTKNLNYTTRELWSEDAPNNKITLGAGTLNSVTDKIQYDLTTELVANKTYFLHFVYNGTMDDDMQGFYRSSYVDAANNTKWIGSTQFQTHHARRAFPSFDEPKFKATFHVTIRRPSTFNTFGNTRISSQTIDGNYVEDVYVQTPRMSTYLLAFIVSEFTERNNTNFGVIARPEYYDQTEYSFTVGQQILAALDDYFGIKYYEMGNDKMHMAAIPDFSAGAMENWGLLTYRERALLYDKDSTTLSAKQSIAGVVAHEQTHMWFGDLVTCDWWSYTWLNEGFARYFQYFGTAMVENELGLDQQFIVDQVQVVMSMDSTNSTNPMSDEDTNTPSDLSRMFNSISYNKGASIIRMVKHAIGEENFKKSLNDYLNKHKYTNTIPANLLTVWLQYWPEATKTYAENVFTSFTQQVGYPVITVELSADKKSFSVKQERFLLKDRDTANTELLYTVPISYTTSDAKNFTDTTPKFYLTATKTPLTINLTNSADWIILNIQESGYYRVNYDDSTWDAIHHTLHSASWGGIHELNRAQIVDDLLNLARADIVQYDKALEVLEYLESETNYLPWTSAFNGFSYITIRLGSDTKQFAEYILELTKTAYEKLGFVEKTTDSALDIYTRTKVLSWACKFGNEECISKSKEYFATINTTAVPVNIRSVVYCNAMRYGTENDYNTLFNKFLTSNSATEQTLILSTLGCVKDETLITKYFNAIVSDDIRRQDKSSALSSLYTENNENVGPVFKLVTDNYDKLAESMGSYSSVATVIANIAARFTTTSEQESLKTFNEQNKDKFGSAASTLVAAEKTVTENLAWATNKLGQFRSYLDNRNSAGTNSIAILTMLVCALVGRYLQCLCLSVYLMNLLITTFLLLLGCSAVISDAPEPSYRLSKDVTPTSYDIWLRPYLLASDGERRYTYNGEVNITLQYSKGREITLHKNIVNITSTWLYKYNNNTPVVIQTFGTKELIYDNITQKLTVPLKENLDQYEKYMLRFGFLGQIRDGMQGFFRVNYTNENKREKWIGVTQAQRIDARSIFPCFDEPEFKATFRLELSRPTQYRTVFNAELLESIPDASSFNRYLDIFAATPPMSTYLFAFMVTEYVTYGNDDLKVITRVEHQNYTRFAYEVAQRALKAFDAYTQLPYKQLGLPQMQIATSPKFAHNGMENWGLVIYKEEVLVHMPDYNDGWSDKEYTLNIIVHETAHMWFGNSVTMEWWSYFWLNEGFARYYQYFLAHQLYPEYQLDQQFVIKQVHSIFEIDATNRTQPLTSLATSVNTPDEIGEKFSSITYVKGAAVLRMMANLIGVNNFDNAIRDYLKKYHLRNTKPEHLFKHLKNHWPLRPTVHLEQFFSDWTEQVGYPVLLVNIIAKGRIRLTQKRFLLDPNDAKTDILTYTIPLTYTNDIERNFDNLTARYYIQKDNDMTLIFDKPYKWILFNLHQSNYYRVFYEKSLLGLLKTALSTTNHSGIPIINRAQLIDDLFHFAQVDMVSYDEVFEFTEYLTYETEYLPWYAFFKNVQHVAQRFTLEQLTLFRSYLRSIMSNVYKKLGIKRSNDTVLDIYNRNNVVNWACRYHMFNCDRDAVDYFTELMGTFSRAPADFRETLYCNAIRESPLTFYGILNDWFKNEKVVSEKQKLMRAMSCTRFFAETQYIRILNGDIPDEYASMSIMEMCKQNPDNVEHVLYMVTTSIEYLVLRVGGWANLADLIKDLANYLTTPKQKRVLEDFVEAQALHFGTSVSVLHEAIATVKNNLEWANSHMPKLLQYLEKRNGAGVKSVTAILLIFVSLVHRKLIVNKMKLCVTTLPLLLALSNILSVNAYKGEPVYRLNTNIRPVSYTVVLKPYLLVSDGPHRFTVDGEVFITIRVRGENVSEITLNAHQIEITGASLSDNGINAGRLIQTFSNADLNYDETAQKLTLKLEKELTPNGLYLLHLEYIGQIRNDQKGFFHVNYTDSSGKEKCVGLTQAQPINARMIFPCFDEPSFRAHFTLEMSRPANYNTVFNTALMETTTDGEERFWDRFASSPAMPTYLFAFILSEFVSHGTDTYKIVTRVEHENKTDFAYKVGERATKAFSEYFQIPYKKSISYMQLAAAPNFPYNGMENWGLMIYKEHVLVHEPGYTDDWSNKQFTLSIIFHEIAHMWFGNSVTYNWWNHFWLSEAFARYFEYFMAHKLYYEYGLADQFVVNEMHLALSLDASRSTQPLTSPDEEIQAPSEIGYKFNTIIYTKGACIIRMMATIMTQPNFDKAIRDYLKEFLYKSTTPADLFKHIESNWLTATPIDLDQFFYDWTEQVGYPVLFVNASVEGVVTLTQKRFLYDSGDGSNRSLTYAIPISYATDHERDFSSYNFPRFYFWKVDNMTISFDKPFKWIIFNLFQSNYYRVFYDRTTLFNIKAALMEPHHSEIPAANRAQLIDDLFNFARVSMVDYETVFQFLEYLANETDYLPWHATFTNLPRVTQRLTRQQQKDFAEFLNVTMVKVYTHLGFTLTNLTILDTYNRNEVISWACKYHLFDCDKRAQLLFDKFKKSGTKPAPDFRETFYCSATREGTFAYYQTLKNRFDDEKLVSEKKKIVRAMGCTGHLYEYHFDKIISGLIPKEYAVDAITSMYTQNPDNVRSIFIMLTNSIEKVAEVVGGYSNAANLISDIANYLTTHEQKKLLEDFVKSNGTLFESSVPKLHHAIYVVHTNLKWAETRLPRLIKYLNKSNAASISSLTAFSFIAISLSHGLFYTCC</sequence>
<dbReference type="Gene3D" id="2.60.40.1910">
    <property type="match status" value="3"/>
</dbReference>
<evidence type="ECO:0000259" key="15">
    <source>
        <dbReference type="Pfam" id="PF17900"/>
    </source>
</evidence>
<dbReference type="PANTHER" id="PTHR11533:SF301">
    <property type="entry name" value="AMINOPEPTIDASE"/>
    <property type="match status" value="1"/>
</dbReference>
<dbReference type="InterPro" id="IPR042097">
    <property type="entry name" value="Aminopeptidase_N-like_N_sf"/>
</dbReference>
<feature type="chain" id="PRO_5047517454" evidence="12">
    <location>
        <begin position="21"/>
        <end position="2806"/>
    </location>
</feature>
<dbReference type="Pfam" id="PF11838">
    <property type="entry name" value="ERAP1_C"/>
    <property type="match status" value="3"/>
</dbReference>
<organism evidence="16 17">
    <name type="scientific">Bactrocera dorsalis</name>
    <name type="common">Oriental fruit fly</name>
    <name type="synonym">Dacus dorsalis</name>
    <dbReference type="NCBI Taxonomy" id="27457"/>
    <lineage>
        <taxon>Eukaryota</taxon>
        <taxon>Metazoa</taxon>
        <taxon>Ecdysozoa</taxon>
        <taxon>Arthropoda</taxon>
        <taxon>Hexapoda</taxon>
        <taxon>Insecta</taxon>
        <taxon>Pterygota</taxon>
        <taxon>Neoptera</taxon>
        <taxon>Endopterygota</taxon>
        <taxon>Diptera</taxon>
        <taxon>Brachycera</taxon>
        <taxon>Muscomorpha</taxon>
        <taxon>Tephritoidea</taxon>
        <taxon>Tephritidae</taxon>
        <taxon>Bactrocera</taxon>
        <taxon>Bactrocera</taxon>
    </lineage>
</organism>
<keyword evidence="16" id="KW-1185">Reference proteome</keyword>
<evidence type="ECO:0000256" key="8">
    <source>
        <dbReference type="ARBA" id="ARBA00022833"/>
    </source>
</evidence>
<comment type="subcellular location">
    <subcellularLocation>
        <location evidence="2">Cell membrane</location>
        <topology evidence="2">Lipid-anchor</topology>
        <topology evidence="2">GPI-anchor</topology>
    </subcellularLocation>
</comment>
<dbReference type="Gene3D" id="1.25.50.20">
    <property type="match status" value="3"/>
</dbReference>
<dbReference type="SUPFAM" id="SSF55486">
    <property type="entry name" value="Metalloproteases ('zincins'), catalytic domain"/>
    <property type="match status" value="3"/>
</dbReference>
<dbReference type="Pfam" id="PF01433">
    <property type="entry name" value="Peptidase_M1"/>
    <property type="match status" value="3"/>
</dbReference>
<dbReference type="PANTHER" id="PTHR11533">
    <property type="entry name" value="PROTEASE M1 ZINC METALLOPROTEASE"/>
    <property type="match status" value="1"/>
</dbReference>
<feature type="domain" description="Aminopeptidase N-like N-terminal" evidence="15">
    <location>
        <begin position="977"/>
        <end position="1174"/>
    </location>
</feature>
<evidence type="ECO:0000256" key="5">
    <source>
        <dbReference type="ARBA" id="ARBA00022670"/>
    </source>
</evidence>
<evidence type="ECO:0000256" key="1">
    <source>
        <dbReference type="ARBA" id="ARBA00001947"/>
    </source>
</evidence>
<dbReference type="InterPro" id="IPR024571">
    <property type="entry name" value="ERAP1-like_C_dom"/>
</dbReference>
<evidence type="ECO:0000256" key="6">
    <source>
        <dbReference type="ARBA" id="ARBA00022723"/>
    </source>
</evidence>
<evidence type="ECO:0000313" key="17">
    <source>
        <dbReference type="RefSeq" id="XP_049305520.1"/>
    </source>
</evidence>
<keyword evidence="8" id="KW-0862">Zinc</keyword>
<accession>A0ABM3J8G2</accession>
<evidence type="ECO:0000313" key="16">
    <source>
        <dbReference type="Proteomes" id="UP001652620"/>
    </source>
</evidence>
<dbReference type="PRINTS" id="PR00756">
    <property type="entry name" value="ALADIPTASE"/>
</dbReference>
<feature type="domain" description="ERAP1-like C-terminal" evidence="14">
    <location>
        <begin position="576"/>
        <end position="885"/>
    </location>
</feature>
<evidence type="ECO:0000256" key="3">
    <source>
        <dbReference type="ARBA" id="ARBA00010136"/>
    </source>
</evidence>
<feature type="domain" description="Peptidase M1 membrane alanine aminopeptidase" evidence="13">
    <location>
        <begin position="270"/>
        <end position="476"/>
    </location>
</feature>
<protein>
    <submittedName>
        <fullName evidence="17">Uncharacterized protein LOC105233199</fullName>
    </submittedName>
</protein>
<keyword evidence="11" id="KW-1133">Transmembrane helix</keyword>
<dbReference type="Gene3D" id="2.60.40.1730">
    <property type="entry name" value="tricorn interacting facor f3 domain"/>
    <property type="match status" value="3"/>
</dbReference>
<keyword evidence="11" id="KW-0812">Transmembrane</keyword>
<dbReference type="Proteomes" id="UP001652620">
    <property type="component" value="Chromosome 2"/>
</dbReference>
<dbReference type="RefSeq" id="XP_049305520.1">
    <property type="nucleotide sequence ID" value="XM_049449563.1"/>
</dbReference>
<reference evidence="17" key="2">
    <citation type="submission" date="2025-08" db="UniProtKB">
        <authorList>
            <consortium name="RefSeq"/>
        </authorList>
    </citation>
    <scope>IDENTIFICATION</scope>
    <source>
        <tissue evidence="17">Adult</tissue>
    </source>
</reference>
<dbReference type="InterPro" id="IPR050344">
    <property type="entry name" value="Peptidase_M1_aminopeptidases"/>
</dbReference>
<comment type="cofactor">
    <cofactor evidence="1">
        <name>Zn(2+)</name>
        <dbReference type="ChEBI" id="CHEBI:29105"/>
    </cofactor>
</comment>
<dbReference type="InterPro" id="IPR045357">
    <property type="entry name" value="Aminopeptidase_N-like_N"/>
</dbReference>
<evidence type="ECO:0000256" key="11">
    <source>
        <dbReference type="SAM" id="Phobius"/>
    </source>
</evidence>
<feature type="domain" description="ERAP1-like C-terminal" evidence="14">
    <location>
        <begin position="2444"/>
        <end position="2742"/>
    </location>
</feature>
<keyword evidence="5" id="KW-0645">Protease</keyword>
<proteinExistence type="inferred from homology"/>
<evidence type="ECO:0000256" key="10">
    <source>
        <dbReference type="ARBA" id="ARBA00023288"/>
    </source>
</evidence>
<evidence type="ECO:0000256" key="4">
    <source>
        <dbReference type="ARBA" id="ARBA00022622"/>
    </source>
</evidence>
<dbReference type="SUPFAM" id="SSF63737">
    <property type="entry name" value="Leukotriene A4 hydrolase N-terminal domain"/>
    <property type="match status" value="3"/>
</dbReference>
<reference evidence="16" key="1">
    <citation type="submission" date="2025-05" db="UniProtKB">
        <authorList>
            <consortium name="RefSeq"/>
        </authorList>
    </citation>
    <scope>NUCLEOTIDE SEQUENCE [LARGE SCALE GENOMIC DNA]</scope>
</reference>
<dbReference type="GeneID" id="105233199"/>
<dbReference type="InterPro" id="IPR027268">
    <property type="entry name" value="Peptidase_M4/M1_CTD_sf"/>
</dbReference>
<feature type="signal peptide" evidence="12">
    <location>
        <begin position="1"/>
        <end position="20"/>
    </location>
</feature>
<keyword evidence="6" id="KW-0479">Metal-binding</keyword>
<evidence type="ECO:0000259" key="14">
    <source>
        <dbReference type="Pfam" id="PF11838"/>
    </source>
</evidence>
<keyword evidence="4" id="KW-0336">GPI-anchor</keyword>
<keyword evidence="4" id="KW-0325">Glycoprotein</keyword>
<feature type="transmembrane region" description="Helical" evidence="11">
    <location>
        <begin position="914"/>
        <end position="934"/>
    </location>
</feature>
<evidence type="ECO:0000256" key="12">
    <source>
        <dbReference type="SAM" id="SignalP"/>
    </source>
</evidence>
<dbReference type="InterPro" id="IPR001930">
    <property type="entry name" value="Peptidase_M1"/>
</dbReference>